<dbReference type="InterPro" id="IPR000836">
    <property type="entry name" value="PRTase_dom"/>
</dbReference>
<evidence type="ECO:0008006" key="3">
    <source>
        <dbReference type="Google" id="ProtNLM"/>
    </source>
</evidence>
<dbReference type="CDD" id="cd06223">
    <property type="entry name" value="PRTases_typeI"/>
    <property type="match status" value="1"/>
</dbReference>
<organism evidence="1 2">
    <name type="scientific">Bifidobacterium pseudolongum</name>
    <dbReference type="NCBI Taxonomy" id="1694"/>
    <lineage>
        <taxon>Bacteria</taxon>
        <taxon>Bacillati</taxon>
        <taxon>Actinomycetota</taxon>
        <taxon>Actinomycetes</taxon>
        <taxon>Bifidobacteriales</taxon>
        <taxon>Bifidobacteriaceae</taxon>
        <taxon>Bifidobacterium</taxon>
    </lineage>
</organism>
<reference evidence="1 2" key="1">
    <citation type="submission" date="2018-08" db="EMBL/GenBank/DDBJ databases">
        <title>A genome reference for cultivated species of the human gut microbiota.</title>
        <authorList>
            <person name="Zou Y."/>
            <person name="Xue W."/>
            <person name="Luo G."/>
        </authorList>
    </citation>
    <scope>NUCLEOTIDE SEQUENCE [LARGE SCALE GENOMIC DNA]</scope>
    <source>
        <strain evidence="1 2">AF13-3LB</strain>
    </source>
</reference>
<protein>
    <recommendedName>
        <fullName evidence="3">Amidophosphoribosyltransferase</fullName>
    </recommendedName>
</protein>
<dbReference type="RefSeq" id="WP_118239555.1">
    <property type="nucleotide sequence ID" value="NZ_QRZV01000004.1"/>
</dbReference>
<dbReference type="AlphaFoldDB" id="A0A395XFG5"/>
<name>A0A395XFG5_9BIFI</name>
<proteinExistence type="predicted"/>
<evidence type="ECO:0000313" key="1">
    <source>
        <dbReference type="EMBL" id="RGW08682.1"/>
    </source>
</evidence>
<comment type="caution">
    <text evidence="1">The sequence shown here is derived from an EMBL/GenBank/DDBJ whole genome shotgun (WGS) entry which is preliminary data.</text>
</comment>
<dbReference type="Gene3D" id="3.40.50.2020">
    <property type="match status" value="1"/>
</dbReference>
<gene>
    <name evidence="1" type="ORF">DWV92_07565</name>
</gene>
<dbReference type="EMBL" id="QRZV01000004">
    <property type="protein sequence ID" value="RGW08682.1"/>
    <property type="molecule type" value="Genomic_DNA"/>
</dbReference>
<evidence type="ECO:0000313" key="2">
    <source>
        <dbReference type="Proteomes" id="UP000265970"/>
    </source>
</evidence>
<dbReference type="InterPro" id="IPR029057">
    <property type="entry name" value="PRTase-like"/>
</dbReference>
<sequence>MGWNGGIRVTHEASLAATVGSFAQNVVYRSAKDHVCPICGGAKGAGYAVCVSCSTHQHSPYKAQLADMVRIFAYAPMECSSDASNQMTRYMYRYKEEDRVGSELARAAVTEILVTELVLRWGCIKEVSGGVAPTAWSTIPSTTNSPRAGIEHPLHRIVRQVLPRVPEVKLRAVGAKSRSLSPDLFQMECECAPDTLRHVLLIDDTWTTGGNVQSAAVSLKRAGAQRVTVFCVARVVNYAFCASIGEGVADGFRSLSFRGGQWCPWHCMVEP</sequence>
<accession>A0A395XFG5</accession>
<dbReference type="SUPFAM" id="SSF53271">
    <property type="entry name" value="PRTase-like"/>
    <property type="match status" value="1"/>
</dbReference>
<dbReference type="Proteomes" id="UP000265970">
    <property type="component" value="Unassembled WGS sequence"/>
</dbReference>